<name>A0AB33CG93_LACGS</name>
<protein>
    <submittedName>
        <fullName evidence="2">Uncharacterized protein</fullName>
    </submittedName>
</protein>
<evidence type="ECO:0000256" key="1">
    <source>
        <dbReference type="SAM" id="Phobius"/>
    </source>
</evidence>
<dbReference type="AlphaFoldDB" id="A0AB33CG93"/>
<keyword evidence="1" id="KW-0472">Membrane</keyword>
<dbReference type="EMBL" id="CP021427">
    <property type="protein sequence ID" value="ART99184.1"/>
    <property type="molecule type" value="Genomic_DNA"/>
</dbReference>
<gene>
    <name evidence="2" type="ORF">CCE30_09960</name>
</gene>
<dbReference type="Proteomes" id="UP000195798">
    <property type="component" value="Chromosome"/>
</dbReference>
<feature type="transmembrane region" description="Helical" evidence="1">
    <location>
        <begin position="41"/>
        <end position="61"/>
    </location>
</feature>
<keyword evidence="1" id="KW-1133">Transmembrane helix</keyword>
<proteinExistence type="predicted"/>
<accession>A0AB33CG93</accession>
<evidence type="ECO:0000313" key="3">
    <source>
        <dbReference type="Proteomes" id="UP000195798"/>
    </source>
</evidence>
<sequence length="63" mass="7153">MQVSDCSTHGPWGEYGKDKLEGTYVGNMQKYIAWRGSNPRYVIYVKLVHKGLIILLAILLIKS</sequence>
<reference evidence="2 3" key="1">
    <citation type="submission" date="2017-05" db="EMBL/GenBank/DDBJ databases">
        <authorList>
            <person name="Oh N.-S."/>
        </authorList>
    </citation>
    <scope>NUCLEOTIDE SEQUENCE [LARGE SCALE GENOMIC DNA]</scope>
    <source>
        <strain evidence="2 3">4M13</strain>
    </source>
</reference>
<keyword evidence="1" id="KW-0812">Transmembrane</keyword>
<evidence type="ECO:0000313" key="2">
    <source>
        <dbReference type="EMBL" id="ART99184.1"/>
    </source>
</evidence>
<organism evidence="2 3">
    <name type="scientific">Lactobacillus gasseri</name>
    <dbReference type="NCBI Taxonomy" id="1596"/>
    <lineage>
        <taxon>Bacteria</taxon>
        <taxon>Bacillati</taxon>
        <taxon>Bacillota</taxon>
        <taxon>Bacilli</taxon>
        <taxon>Lactobacillales</taxon>
        <taxon>Lactobacillaceae</taxon>
        <taxon>Lactobacillus</taxon>
    </lineage>
</organism>